<dbReference type="InterPro" id="IPR005224">
    <property type="entry name" value="SfsA"/>
</dbReference>
<protein>
    <recommendedName>
        <fullName evidence="1">Sugar fermentation stimulation protein homolog</fullName>
    </recommendedName>
</protein>
<dbReference type="AlphaFoldDB" id="A0A101IG93"/>
<dbReference type="PATRIC" id="fig|301375.6.peg.2071"/>
<dbReference type="CDD" id="cd22359">
    <property type="entry name" value="SfsA-like_bacterial"/>
    <property type="match status" value="1"/>
</dbReference>
<reference evidence="6 7" key="2">
    <citation type="journal article" date="2015" name="MBio">
        <title>Genome-Resolved Metagenomic Analysis Reveals Roles for Candidate Phyla and Other Microbial Community Members in Biogeochemical Transformations in Oil Reservoirs.</title>
        <authorList>
            <person name="Hu P."/>
            <person name="Tom L."/>
            <person name="Singh A."/>
            <person name="Thomas B.C."/>
            <person name="Baker B.J."/>
            <person name="Piceno Y.M."/>
            <person name="Andersen G.L."/>
            <person name="Banfield J.F."/>
        </authorList>
    </citation>
    <scope>NUCLEOTIDE SEQUENCE [LARGE SCALE GENOMIC DNA]</scope>
    <source>
        <strain evidence="4">57_489</strain>
    </source>
</reference>
<name>A0A101IG93_9EURY</name>
<dbReference type="Gene3D" id="2.40.50.580">
    <property type="match status" value="1"/>
</dbReference>
<comment type="caution">
    <text evidence="5">The sequence shown here is derived from an EMBL/GenBank/DDBJ whole genome shotgun (WGS) entry which is preliminary data.</text>
</comment>
<evidence type="ECO:0000259" key="2">
    <source>
        <dbReference type="Pfam" id="PF03749"/>
    </source>
</evidence>
<dbReference type="EMBL" id="LGFT01000054">
    <property type="protein sequence ID" value="KUK43691.1"/>
    <property type="molecule type" value="Genomic_DNA"/>
</dbReference>
<evidence type="ECO:0000256" key="1">
    <source>
        <dbReference type="HAMAP-Rule" id="MF_00095"/>
    </source>
</evidence>
<dbReference type="InterPro" id="IPR041465">
    <property type="entry name" value="SfsA_N"/>
</dbReference>
<feature type="domain" description="SfsA N-terminal OB" evidence="3">
    <location>
        <begin position="17"/>
        <end position="88"/>
    </location>
</feature>
<dbReference type="PANTHER" id="PTHR30545:SF2">
    <property type="entry name" value="SUGAR FERMENTATION STIMULATION PROTEIN A"/>
    <property type="match status" value="1"/>
</dbReference>
<feature type="domain" description="Sugar fermentation stimulation protein C-terminal" evidence="2">
    <location>
        <begin position="92"/>
        <end position="223"/>
    </location>
</feature>
<proteinExistence type="inferred from homology"/>
<evidence type="ECO:0000313" key="6">
    <source>
        <dbReference type="Proteomes" id="UP000053961"/>
    </source>
</evidence>
<evidence type="ECO:0000313" key="5">
    <source>
        <dbReference type="EMBL" id="KUK94679.1"/>
    </source>
</evidence>
<reference evidence="5" key="1">
    <citation type="journal article" date="2015" name="MBio">
        <title>Genome-resolved metagenomic analysis reveals roles for candidate phyla and other microbial community members in biogeochemical transformations in oil reservoirs.</title>
        <authorList>
            <person name="Hu P."/>
            <person name="Tom L."/>
            <person name="Singh A."/>
            <person name="Thomas B.C."/>
            <person name="Baker B.J."/>
            <person name="Piceno Y.M."/>
            <person name="Andersen G.L."/>
            <person name="Banfield J.F."/>
        </authorList>
    </citation>
    <scope>NUCLEOTIDE SEQUENCE [LARGE SCALE GENOMIC DNA]</scope>
    <source>
        <strain evidence="5">56_747</strain>
    </source>
</reference>
<dbReference type="NCBIfam" id="TIGR00230">
    <property type="entry name" value="sfsA"/>
    <property type="match status" value="1"/>
</dbReference>
<dbReference type="Pfam" id="PF03749">
    <property type="entry name" value="SfsA"/>
    <property type="match status" value="1"/>
</dbReference>
<dbReference type="Proteomes" id="UP000053961">
    <property type="component" value="Unassembled WGS sequence"/>
</dbReference>
<gene>
    <name evidence="1" type="primary">sfsA</name>
    <name evidence="4" type="ORF">XD72_1926</name>
    <name evidence="5" type="ORF">XE07_2088</name>
</gene>
<dbReference type="EMBL" id="LGHB01000045">
    <property type="protein sequence ID" value="KUK94679.1"/>
    <property type="molecule type" value="Genomic_DNA"/>
</dbReference>
<dbReference type="GO" id="GO:0003677">
    <property type="term" value="F:DNA binding"/>
    <property type="evidence" value="ECO:0007669"/>
    <property type="project" value="InterPro"/>
</dbReference>
<organism evidence="5 6">
    <name type="scientific">Methanothrix harundinacea</name>
    <dbReference type="NCBI Taxonomy" id="301375"/>
    <lineage>
        <taxon>Archaea</taxon>
        <taxon>Methanobacteriati</taxon>
        <taxon>Methanobacteriota</taxon>
        <taxon>Stenosarchaea group</taxon>
        <taxon>Methanomicrobia</taxon>
        <taxon>Methanotrichales</taxon>
        <taxon>Methanotrichaceae</taxon>
        <taxon>Methanothrix</taxon>
    </lineage>
</organism>
<accession>A0A101IG93</accession>
<evidence type="ECO:0000313" key="7">
    <source>
        <dbReference type="Proteomes" id="UP000057043"/>
    </source>
</evidence>
<dbReference type="Proteomes" id="UP000057043">
    <property type="component" value="Unassembled WGS sequence"/>
</dbReference>
<dbReference type="Pfam" id="PF17746">
    <property type="entry name" value="SfsA_N"/>
    <property type="match status" value="1"/>
</dbReference>
<comment type="similarity">
    <text evidence="1">Belongs to the SfsA family.</text>
</comment>
<evidence type="ECO:0000259" key="3">
    <source>
        <dbReference type="Pfam" id="PF17746"/>
    </source>
</evidence>
<dbReference type="InterPro" id="IPR040452">
    <property type="entry name" value="SfsA_C"/>
</dbReference>
<dbReference type="Gene3D" id="3.40.1350.60">
    <property type="match status" value="1"/>
</dbReference>
<dbReference type="PANTHER" id="PTHR30545">
    <property type="entry name" value="SUGAR FERMENTATION STIMULATION PROTEIN A"/>
    <property type="match status" value="1"/>
</dbReference>
<dbReference type="HAMAP" id="MF_00095">
    <property type="entry name" value="SfsA"/>
    <property type="match status" value="1"/>
</dbReference>
<evidence type="ECO:0000313" key="4">
    <source>
        <dbReference type="EMBL" id="KUK43691.1"/>
    </source>
</evidence>
<sequence length="245" mass="27233">MAARLKIEGETAKARFLSRTSRFSVLAELADGEEGVRNFECHLPNPGRLKELLVPGRELLLRPASNPDRRKTKFDVFAAVADGGAVVVDSRVANQVMREAFGSGQLPKFSGYELVRSEPAYGNSRLDFLLKGDGFWLVEVKSCTLVRDGIALFPDAPTKRGRRHLLELARAYEDGYRASVVFLIQREGAELFMPNDETDPDFSNALRRVVAMGVEPIAMASRYRDGFVELRGEVSVDLSIPTEVR</sequence>